<sequence length="81" mass="9127">MRLLIWLVLIYVGIKIFKGIGRQEKEPAAPTGPTKEETFQDPVCGVYVSEDDAVIGRVDGERVYFCSMACLEKYRAGLEQK</sequence>
<evidence type="ECO:0000313" key="1">
    <source>
        <dbReference type="EMBL" id="BDV44382.1"/>
    </source>
</evidence>
<keyword evidence="2" id="KW-1185">Reference proteome</keyword>
<name>A0ABM8EP38_9BACT</name>
<accession>A0ABM8EP38</accession>
<reference evidence="1 2" key="1">
    <citation type="submission" date="2022-12" db="EMBL/GenBank/DDBJ databases">
        <title>Polyphasic characterization of Geotalea uranireducens NIT-SL11 newly isolated from a complex of sewage sludge and microbially reduced graphene oxide.</title>
        <authorList>
            <person name="Xie L."/>
            <person name="Yoshida N."/>
            <person name="Meng L."/>
        </authorList>
    </citation>
    <scope>NUCLEOTIDE SEQUENCE [LARGE SCALE GENOMIC DNA]</scope>
    <source>
        <strain evidence="1 2">NIT-SL11</strain>
    </source>
</reference>
<evidence type="ECO:0000313" key="2">
    <source>
        <dbReference type="Proteomes" id="UP001317705"/>
    </source>
</evidence>
<proteinExistence type="predicted"/>
<dbReference type="EMBL" id="AP027151">
    <property type="protein sequence ID" value="BDV44382.1"/>
    <property type="molecule type" value="Genomic_DNA"/>
</dbReference>
<dbReference type="RefSeq" id="WP_282000486.1">
    <property type="nucleotide sequence ID" value="NZ_AP027151.1"/>
</dbReference>
<organism evidence="1 2">
    <name type="scientific">Geotalea uraniireducens</name>
    <dbReference type="NCBI Taxonomy" id="351604"/>
    <lineage>
        <taxon>Bacteria</taxon>
        <taxon>Pseudomonadati</taxon>
        <taxon>Thermodesulfobacteriota</taxon>
        <taxon>Desulfuromonadia</taxon>
        <taxon>Geobacterales</taxon>
        <taxon>Geobacteraceae</taxon>
        <taxon>Geotalea</taxon>
    </lineage>
</organism>
<protein>
    <recommendedName>
        <fullName evidence="3">TRASH domain-containing protein</fullName>
    </recommendedName>
</protein>
<gene>
    <name evidence="1" type="ORF">GURASL_33050</name>
</gene>
<dbReference type="Proteomes" id="UP001317705">
    <property type="component" value="Chromosome"/>
</dbReference>
<evidence type="ECO:0008006" key="3">
    <source>
        <dbReference type="Google" id="ProtNLM"/>
    </source>
</evidence>